<organism evidence="10 11">
    <name type="scientific">Glossina austeni</name>
    <name type="common">Savannah tsetse fly</name>
    <dbReference type="NCBI Taxonomy" id="7395"/>
    <lineage>
        <taxon>Eukaryota</taxon>
        <taxon>Metazoa</taxon>
        <taxon>Ecdysozoa</taxon>
        <taxon>Arthropoda</taxon>
        <taxon>Hexapoda</taxon>
        <taxon>Insecta</taxon>
        <taxon>Pterygota</taxon>
        <taxon>Neoptera</taxon>
        <taxon>Endopterygota</taxon>
        <taxon>Diptera</taxon>
        <taxon>Brachycera</taxon>
        <taxon>Muscomorpha</taxon>
        <taxon>Hippoboscoidea</taxon>
        <taxon>Glossinidae</taxon>
        <taxon>Glossina</taxon>
    </lineage>
</organism>
<keyword evidence="3" id="KW-0694">RNA-binding</keyword>
<dbReference type="InterPro" id="IPR035566">
    <property type="entry name" value="Ribosomal_protein_bL20_C"/>
</dbReference>
<dbReference type="SUPFAM" id="SSF74731">
    <property type="entry name" value="Ribosomal protein L20"/>
    <property type="match status" value="1"/>
</dbReference>
<dbReference type="Gene3D" id="1.10.1900.20">
    <property type="entry name" value="Ribosomal protein L20"/>
    <property type="match status" value="1"/>
</dbReference>
<evidence type="ECO:0000313" key="11">
    <source>
        <dbReference type="Proteomes" id="UP000078200"/>
    </source>
</evidence>
<dbReference type="Gene3D" id="6.10.160.10">
    <property type="match status" value="1"/>
</dbReference>
<dbReference type="InterPro" id="IPR049946">
    <property type="entry name" value="RIBOSOMAL_L20_CS"/>
</dbReference>
<dbReference type="NCBIfam" id="TIGR01032">
    <property type="entry name" value="rplT_bact"/>
    <property type="match status" value="1"/>
</dbReference>
<dbReference type="GO" id="GO:0005840">
    <property type="term" value="C:ribosome"/>
    <property type="evidence" value="ECO:0007669"/>
    <property type="project" value="UniProtKB-KW"/>
</dbReference>
<dbReference type="FunFam" id="1.10.1900.20:FF:000001">
    <property type="entry name" value="50S ribosomal protein L20"/>
    <property type="match status" value="1"/>
</dbReference>
<dbReference type="GO" id="GO:0006412">
    <property type="term" value="P:translation"/>
    <property type="evidence" value="ECO:0007669"/>
    <property type="project" value="InterPro"/>
</dbReference>
<keyword evidence="5 9" id="KW-0687">Ribonucleoprotein</keyword>
<evidence type="ECO:0000313" key="10">
    <source>
        <dbReference type="EnsemblMetazoa" id="GAUT039544-PA"/>
    </source>
</evidence>
<name>A0A1A9VJV8_GLOAU</name>
<keyword evidence="4 9" id="KW-0689">Ribosomal protein</keyword>
<dbReference type="STRING" id="7395.A0A1A9VJV8"/>
<evidence type="ECO:0000256" key="5">
    <source>
        <dbReference type="ARBA" id="ARBA00023274"/>
    </source>
</evidence>
<evidence type="ECO:0000256" key="2">
    <source>
        <dbReference type="ARBA" id="ARBA00022730"/>
    </source>
</evidence>
<dbReference type="PROSITE" id="PS00937">
    <property type="entry name" value="RIBOSOMAL_L20"/>
    <property type="match status" value="1"/>
</dbReference>
<dbReference type="InterPro" id="IPR005813">
    <property type="entry name" value="Ribosomal_bL20"/>
</dbReference>
<sequence length="121" mass="13989">MARVKRGVTTHARHKKILKLAKGYRGRAKSCYRIALQRVEKALQYAYRDRRTRKRDFRSLWIIRINAAAREHGLTYGRFMHGLTLAGIDLNRKILAEMAVNYKDDFAKLVEAVSGKLAENS</sequence>
<evidence type="ECO:0000256" key="4">
    <source>
        <dbReference type="ARBA" id="ARBA00022980"/>
    </source>
</evidence>
<evidence type="ECO:0000256" key="6">
    <source>
        <dbReference type="ARBA" id="ARBA00035295"/>
    </source>
</evidence>
<dbReference type="Pfam" id="PF00453">
    <property type="entry name" value="Ribosomal_L20"/>
    <property type="match status" value="1"/>
</dbReference>
<reference evidence="10" key="1">
    <citation type="submission" date="2020-05" db="UniProtKB">
        <authorList>
            <consortium name="EnsemblMetazoa"/>
        </authorList>
    </citation>
    <scope>IDENTIFICATION</scope>
    <source>
        <strain evidence="10">TTRI</strain>
    </source>
</reference>
<dbReference type="CDD" id="cd07026">
    <property type="entry name" value="Ribosomal_L20"/>
    <property type="match status" value="1"/>
</dbReference>
<dbReference type="VEuPathDB" id="VectorBase:GAUT039544"/>
<dbReference type="EnsemblMetazoa" id="GAUT039544-RA">
    <property type="protein sequence ID" value="GAUT039544-PA"/>
    <property type="gene ID" value="GAUT039544"/>
</dbReference>
<evidence type="ECO:0000256" key="7">
    <source>
        <dbReference type="ARBA" id="ARBA00072767"/>
    </source>
</evidence>
<protein>
    <recommendedName>
        <fullName evidence="6">Large ribosomal subunit protein bL20c</fullName>
    </recommendedName>
    <alternativeName>
        <fullName evidence="8">39S ribosomal protein L20, mitochondrial</fullName>
    </alternativeName>
    <alternativeName>
        <fullName evidence="7">Large ribosomal subunit protein bL20m</fullName>
    </alternativeName>
</protein>
<dbReference type="GO" id="GO:1990904">
    <property type="term" value="C:ribonucleoprotein complex"/>
    <property type="evidence" value="ECO:0007669"/>
    <property type="project" value="UniProtKB-KW"/>
</dbReference>
<dbReference type="Proteomes" id="UP000078200">
    <property type="component" value="Unassembled WGS sequence"/>
</dbReference>
<dbReference type="GO" id="GO:0019843">
    <property type="term" value="F:rRNA binding"/>
    <property type="evidence" value="ECO:0007669"/>
    <property type="project" value="UniProtKB-KW"/>
</dbReference>
<comment type="similarity">
    <text evidence="1 9">Belongs to the bacterial ribosomal protein bL20 family.</text>
</comment>
<dbReference type="PANTHER" id="PTHR10986">
    <property type="entry name" value="39S RIBOSOMAL PROTEIN L20"/>
    <property type="match status" value="1"/>
</dbReference>
<evidence type="ECO:0000256" key="9">
    <source>
        <dbReference type="RuleBase" id="RU000561"/>
    </source>
</evidence>
<dbReference type="HAMAP" id="MF_00382">
    <property type="entry name" value="Ribosomal_bL20"/>
    <property type="match status" value="1"/>
</dbReference>
<dbReference type="GO" id="GO:0003735">
    <property type="term" value="F:structural constituent of ribosome"/>
    <property type="evidence" value="ECO:0007669"/>
    <property type="project" value="InterPro"/>
</dbReference>
<dbReference type="AlphaFoldDB" id="A0A1A9VJV8"/>
<evidence type="ECO:0000256" key="1">
    <source>
        <dbReference type="ARBA" id="ARBA00007698"/>
    </source>
</evidence>
<evidence type="ECO:0000256" key="3">
    <source>
        <dbReference type="ARBA" id="ARBA00022884"/>
    </source>
</evidence>
<accession>A0A1A9VJV8</accession>
<evidence type="ECO:0000256" key="8">
    <source>
        <dbReference type="ARBA" id="ARBA00076245"/>
    </source>
</evidence>
<keyword evidence="2" id="KW-0699">rRNA-binding</keyword>
<dbReference type="PRINTS" id="PR00062">
    <property type="entry name" value="RIBOSOMALL20"/>
</dbReference>
<keyword evidence="11" id="KW-1185">Reference proteome</keyword>
<proteinExistence type="inferred from homology"/>